<keyword evidence="7" id="KW-0548">Nucleotidyltransferase</keyword>
<evidence type="ECO:0000259" key="12">
    <source>
        <dbReference type="PROSITE" id="PS51163"/>
    </source>
</evidence>
<dbReference type="InterPro" id="IPR050156">
    <property type="entry name" value="TC-AMP_synthase_SUA5"/>
</dbReference>
<dbReference type="InterPro" id="IPR006070">
    <property type="entry name" value="Sua5-like_dom"/>
</dbReference>
<dbReference type="GO" id="GO:0005524">
    <property type="term" value="F:ATP binding"/>
    <property type="evidence" value="ECO:0007669"/>
    <property type="project" value="UniProtKB-KW"/>
</dbReference>
<dbReference type="GO" id="GO:0005737">
    <property type="term" value="C:cytoplasm"/>
    <property type="evidence" value="ECO:0007669"/>
    <property type="project" value="UniProtKB-SubCell"/>
</dbReference>
<dbReference type="PANTHER" id="PTHR17490">
    <property type="entry name" value="SUA5"/>
    <property type="match status" value="1"/>
</dbReference>
<keyword evidence="5" id="KW-0808">Transferase</keyword>
<organism evidence="13">
    <name type="scientific">marine metagenome</name>
    <dbReference type="NCBI Taxonomy" id="408172"/>
    <lineage>
        <taxon>unclassified sequences</taxon>
        <taxon>metagenomes</taxon>
        <taxon>ecological metagenomes</taxon>
    </lineage>
</organism>
<accession>A0A381XCJ8</accession>
<evidence type="ECO:0000256" key="5">
    <source>
        <dbReference type="ARBA" id="ARBA00022679"/>
    </source>
</evidence>
<dbReference type="AlphaFoldDB" id="A0A381XCJ8"/>
<dbReference type="InterPro" id="IPR017945">
    <property type="entry name" value="DHBP_synth_RibB-like_a/b_dom"/>
</dbReference>
<keyword evidence="9" id="KW-0067">ATP-binding</keyword>
<evidence type="ECO:0000256" key="4">
    <source>
        <dbReference type="ARBA" id="ARBA00022490"/>
    </source>
</evidence>
<comment type="catalytic activity">
    <reaction evidence="11">
        <text>L-threonine + hydrogencarbonate + ATP = L-threonylcarbamoyladenylate + diphosphate + H2O</text>
        <dbReference type="Rhea" id="RHEA:36407"/>
        <dbReference type="ChEBI" id="CHEBI:15377"/>
        <dbReference type="ChEBI" id="CHEBI:17544"/>
        <dbReference type="ChEBI" id="CHEBI:30616"/>
        <dbReference type="ChEBI" id="CHEBI:33019"/>
        <dbReference type="ChEBI" id="CHEBI:57926"/>
        <dbReference type="ChEBI" id="CHEBI:73682"/>
        <dbReference type="EC" id="2.7.7.87"/>
    </reaction>
</comment>
<dbReference type="EC" id="2.7.7.87" evidence="3"/>
<dbReference type="GO" id="GO:0061710">
    <property type="term" value="F:L-threonylcarbamoyladenylate synthase"/>
    <property type="evidence" value="ECO:0007669"/>
    <property type="project" value="UniProtKB-EC"/>
</dbReference>
<dbReference type="GO" id="GO:0006450">
    <property type="term" value="P:regulation of translational fidelity"/>
    <property type="evidence" value="ECO:0007669"/>
    <property type="project" value="TreeGrafter"/>
</dbReference>
<dbReference type="EMBL" id="UINC01014614">
    <property type="protein sequence ID" value="SVA62221.1"/>
    <property type="molecule type" value="Genomic_DNA"/>
</dbReference>
<name>A0A381XCJ8_9ZZZZ</name>
<evidence type="ECO:0000256" key="6">
    <source>
        <dbReference type="ARBA" id="ARBA00022694"/>
    </source>
</evidence>
<evidence type="ECO:0000256" key="2">
    <source>
        <dbReference type="ARBA" id="ARBA00007663"/>
    </source>
</evidence>
<gene>
    <name evidence="13" type="ORF">METZ01_LOCUS115075</name>
</gene>
<dbReference type="PROSITE" id="PS51163">
    <property type="entry name" value="YRDC"/>
    <property type="match status" value="1"/>
</dbReference>
<dbReference type="GO" id="GO:0008033">
    <property type="term" value="P:tRNA processing"/>
    <property type="evidence" value="ECO:0007669"/>
    <property type="project" value="UniProtKB-KW"/>
</dbReference>
<dbReference type="SUPFAM" id="SSF55821">
    <property type="entry name" value="YrdC/RibB"/>
    <property type="match status" value="1"/>
</dbReference>
<dbReference type="GO" id="GO:0000049">
    <property type="term" value="F:tRNA binding"/>
    <property type="evidence" value="ECO:0007669"/>
    <property type="project" value="TreeGrafter"/>
</dbReference>
<reference evidence="13" key="1">
    <citation type="submission" date="2018-05" db="EMBL/GenBank/DDBJ databases">
        <authorList>
            <person name="Lanie J.A."/>
            <person name="Ng W.-L."/>
            <person name="Kazmierczak K.M."/>
            <person name="Andrzejewski T.M."/>
            <person name="Davidsen T.M."/>
            <person name="Wayne K.J."/>
            <person name="Tettelin H."/>
            <person name="Glass J.I."/>
            <person name="Rusch D."/>
            <person name="Podicherti R."/>
            <person name="Tsui H.-C.T."/>
            <person name="Winkler M.E."/>
        </authorList>
    </citation>
    <scope>NUCLEOTIDE SEQUENCE</scope>
</reference>
<dbReference type="NCBIfam" id="TIGR00057">
    <property type="entry name" value="L-threonylcarbamoyladenylate synthase"/>
    <property type="match status" value="1"/>
</dbReference>
<comment type="similarity">
    <text evidence="2">Belongs to the SUA5 family.</text>
</comment>
<evidence type="ECO:0000256" key="7">
    <source>
        <dbReference type="ARBA" id="ARBA00022695"/>
    </source>
</evidence>
<keyword evidence="8" id="KW-0547">Nucleotide-binding</keyword>
<evidence type="ECO:0000256" key="3">
    <source>
        <dbReference type="ARBA" id="ARBA00012584"/>
    </source>
</evidence>
<dbReference type="GO" id="GO:0003725">
    <property type="term" value="F:double-stranded RNA binding"/>
    <property type="evidence" value="ECO:0007669"/>
    <property type="project" value="InterPro"/>
</dbReference>
<dbReference type="PANTHER" id="PTHR17490:SF16">
    <property type="entry name" value="THREONYLCARBAMOYL-AMP SYNTHASE"/>
    <property type="match status" value="1"/>
</dbReference>
<sequence>MKRAKKAILDGGIIVYPTDTLYGFGVDARNKSAIDRLNNIKGKKSPMSVIMSDENMVFSCTDISQKNHKMVKKYLKGQTTIILKIKSGIVHPNILGEEETLGIRIPDHNFGPRLCKELGFPITTTSVNRTGETPLNDPNKIIKIFNGEFDILIDDGAMKSSTGSTIYKLEKSIIKVIRR</sequence>
<keyword evidence="4" id="KW-0963">Cytoplasm</keyword>
<evidence type="ECO:0000256" key="9">
    <source>
        <dbReference type="ARBA" id="ARBA00022840"/>
    </source>
</evidence>
<proteinExistence type="inferred from homology"/>
<dbReference type="Pfam" id="PF01300">
    <property type="entry name" value="Sua5_yciO_yrdC"/>
    <property type="match status" value="1"/>
</dbReference>
<dbReference type="Gene3D" id="3.90.870.10">
    <property type="entry name" value="DHBP synthase"/>
    <property type="match status" value="1"/>
</dbReference>
<evidence type="ECO:0000256" key="1">
    <source>
        <dbReference type="ARBA" id="ARBA00004496"/>
    </source>
</evidence>
<feature type="domain" description="YrdC-like" evidence="12">
    <location>
        <begin position="1"/>
        <end position="179"/>
    </location>
</feature>
<evidence type="ECO:0000256" key="8">
    <source>
        <dbReference type="ARBA" id="ARBA00022741"/>
    </source>
</evidence>
<keyword evidence="6" id="KW-0819">tRNA processing</keyword>
<evidence type="ECO:0000256" key="11">
    <source>
        <dbReference type="ARBA" id="ARBA00048366"/>
    </source>
</evidence>
<protein>
    <recommendedName>
        <fullName evidence="10">L-threonylcarbamoyladenylate synthase</fullName>
        <ecNumber evidence="3">2.7.7.87</ecNumber>
    </recommendedName>
    <alternativeName>
        <fullName evidence="10">L-threonylcarbamoyladenylate synthase</fullName>
    </alternativeName>
</protein>
<evidence type="ECO:0000256" key="10">
    <source>
        <dbReference type="ARBA" id="ARBA00029774"/>
    </source>
</evidence>
<comment type="subcellular location">
    <subcellularLocation>
        <location evidence="1">Cytoplasm</location>
    </subcellularLocation>
</comment>
<evidence type="ECO:0000313" key="13">
    <source>
        <dbReference type="EMBL" id="SVA62221.1"/>
    </source>
</evidence>